<feature type="transmembrane region" description="Helical" evidence="1">
    <location>
        <begin position="49"/>
        <end position="68"/>
    </location>
</feature>
<name>A0AAV5TH61_9BILA</name>
<keyword evidence="1" id="KW-1133">Transmembrane helix</keyword>
<dbReference type="Gene3D" id="1.20.1070.10">
    <property type="entry name" value="Rhodopsin 7-helix transmembrane proteins"/>
    <property type="match status" value="1"/>
</dbReference>
<dbReference type="EMBL" id="BTSX01000004">
    <property type="protein sequence ID" value="GMS93634.1"/>
    <property type="molecule type" value="Genomic_DNA"/>
</dbReference>
<comment type="caution">
    <text evidence="2">The sequence shown here is derived from an EMBL/GenBank/DDBJ whole genome shotgun (WGS) entry which is preliminary data.</text>
</comment>
<dbReference type="PANTHER" id="PTHR45907">
    <property type="entry name" value="SERPENTINE RECEPTOR, CLASS J"/>
    <property type="match status" value="1"/>
</dbReference>
<dbReference type="PANTHER" id="PTHR45907:SF16">
    <property type="entry name" value="SERPENTINE RECEPTOR, CLASS J"/>
    <property type="match status" value="1"/>
</dbReference>
<evidence type="ECO:0000256" key="1">
    <source>
        <dbReference type="SAM" id="Phobius"/>
    </source>
</evidence>
<keyword evidence="1" id="KW-0812">Transmembrane</keyword>
<sequence>IFHPYAHQLTYSCGLLPLRSSARTMIFINHNGRNLSHTGMDDFYRAVEIFTKASLASGIILNLLLIFLVKTYSRADIGTFQYLLITFASYDLLLIILDYFFDPKSFVLPGILGLVLDFPYGSRLLTLLHCISFMVSYAILMTHLLYRYWVIRKPFKIELFSSPIFVMKLCTAVIVAYGALAFGCFSVLSPENSQATQLMKNEFRRKFGRDLEDGWVIADFWPNGEYDVPVICAALAVDGMGVAILVVVTTLASFTYRHISAAFSLSPKTRSAQMRLLTTVCVQTFIPMVCVTIPYFCNTTLPAFGITFPFIADISGVFMSLFPSWDPLAVIVLMKPYRNGLLSMVTCSKVKKIGCGADQRMSTVATI</sequence>
<dbReference type="InterPro" id="IPR019428">
    <property type="entry name" value="7TM_GPCR_serpentine_rcpt_Str"/>
</dbReference>
<proteinExistence type="predicted"/>
<feature type="transmembrane region" description="Helical" evidence="1">
    <location>
        <begin position="80"/>
        <end position="101"/>
    </location>
</feature>
<feature type="non-terminal residue" evidence="2">
    <location>
        <position position="1"/>
    </location>
</feature>
<evidence type="ECO:0000313" key="3">
    <source>
        <dbReference type="Proteomes" id="UP001432027"/>
    </source>
</evidence>
<keyword evidence="3" id="KW-1185">Reference proteome</keyword>
<feature type="transmembrane region" description="Helical" evidence="1">
    <location>
        <begin position="121"/>
        <end position="146"/>
    </location>
</feature>
<dbReference type="SUPFAM" id="SSF81321">
    <property type="entry name" value="Family A G protein-coupled receptor-like"/>
    <property type="match status" value="1"/>
</dbReference>
<dbReference type="Proteomes" id="UP001432027">
    <property type="component" value="Unassembled WGS sequence"/>
</dbReference>
<reference evidence="2" key="1">
    <citation type="submission" date="2023-10" db="EMBL/GenBank/DDBJ databases">
        <title>Genome assembly of Pristionchus species.</title>
        <authorList>
            <person name="Yoshida K."/>
            <person name="Sommer R.J."/>
        </authorList>
    </citation>
    <scope>NUCLEOTIDE SEQUENCE</scope>
    <source>
        <strain evidence="2">RS0144</strain>
    </source>
</reference>
<feature type="transmembrane region" description="Helical" evidence="1">
    <location>
        <begin position="166"/>
        <end position="188"/>
    </location>
</feature>
<accession>A0AAV5TH61</accession>
<evidence type="ECO:0008006" key="4">
    <source>
        <dbReference type="Google" id="ProtNLM"/>
    </source>
</evidence>
<keyword evidence="1" id="KW-0472">Membrane</keyword>
<feature type="transmembrane region" description="Helical" evidence="1">
    <location>
        <begin position="308"/>
        <end position="334"/>
    </location>
</feature>
<feature type="transmembrane region" description="Helical" evidence="1">
    <location>
        <begin position="228"/>
        <end position="256"/>
    </location>
</feature>
<organism evidence="2 3">
    <name type="scientific">Pristionchus entomophagus</name>
    <dbReference type="NCBI Taxonomy" id="358040"/>
    <lineage>
        <taxon>Eukaryota</taxon>
        <taxon>Metazoa</taxon>
        <taxon>Ecdysozoa</taxon>
        <taxon>Nematoda</taxon>
        <taxon>Chromadorea</taxon>
        <taxon>Rhabditida</taxon>
        <taxon>Rhabditina</taxon>
        <taxon>Diplogasteromorpha</taxon>
        <taxon>Diplogasteroidea</taxon>
        <taxon>Neodiplogasteridae</taxon>
        <taxon>Pristionchus</taxon>
    </lineage>
</organism>
<dbReference type="AlphaFoldDB" id="A0AAV5TH61"/>
<dbReference type="InterPro" id="IPR019423">
    <property type="entry name" value="7TM_GPCR_serpentine_rcpt_Srj"/>
</dbReference>
<dbReference type="Pfam" id="PF10326">
    <property type="entry name" value="7TM_GPCR_Str"/>
    <property type="match status" value="1"/>
</dbReference>
<gene>
    <name evidence="2" type="ORF">PENTCL1PPCAC_15809</name>
</gene>
<evidence type="ECO:0000313" key="2">
    <source>
        <dbReference type="EMBL" id="GMS93634.1"/>
    </source>
</evidence>
<protein>
    <recommendedName>
        <fullName evidence="4">G protein-coupled receptor</fullName>
    </recommendedName>
</protein>
<feature type="transmembrane region" description="Helical" evidence="1">
    <location>
        <begin position="276"/>
        <end position="296"/>
    </location>
</feature>